<dbReference type="InParanoid" id="D8LZ89"/>
<comment type="subcellular location">
    <subcellularLocation>
        <location evidence="1">Cytoplasm</location>
    </subcellularLocation>
</comment>
<keyword evidence="4 9" id="KW-0547">Nucleotide-binding</keyword>
<dbReference type="Gene3D" id="1.10.560.10">
    <property type="entry name" value="GroEL-like equatorial domain"/>
    <property type="match status" value="1"/>
</dbReference>
<dbReference type="NCBIfam" id="TIGR02343">
    <property type="entry name" value="chap_CCT_epsi"/>
    <property type="match status" value="1"/>
</dbReference>
<dbReference type="SUPFAM" id="SSF54849">
    <property type="entry name" value="GroEL-intermediate domain like"/>
    <property type="match status" value="1"/>
</dbReference>
<dbReference type="FunFam" id="1.10.560.10:FF:000053">
    <property type="entry name" value="T-complex protein 1 subunit delta"/>
    <property type="match status" value="1"/>
</dbReference>
<evidence type="ECO:0000313" key="11">
    <source>
        <dbReference type="Proteomes" id="UP000008312"/>
    </source>
</evidence>
<evidence type="ECO:0000256" key="8">
    <source>
        <dbReference type="ARBA" id="ARBA00033325"/>
    </source>
</evidence>
<dbReference type="GO" id="GO:0005832">
    <property type="term" value="C:chaperonin-containing T-complex"/>
    <property type="evidence" value="ECO:0007669"/>
    <property type="project" value="UniProtKB-ARBA"/>
</dbReference>
<protein>
    <recommendedName>
        <fullName evidence="7">T-complex protein 1 subunit epsilon</fullName>
    </recommendedName>
    <alternativeName>
        <fullName evidence="8">CCT-epsilon</fullName>
    </alternativeName>
</protein>
<evidence type="ECO:0000256" key="3">
    <source>
        <dbReference type="ARBA" id="ARBA00022490"/>
    </source>
</evidence>
<evidence type="ECO:0000256" key="1">
    <source>
        <dbReference type="ARBA" id="ARBA00004496"/>
    </source>
</evidence>
<dbReference type="SUPFAM" id="SSF52029">
    <property type="entry name" value="GroEL apical domain-like"/>
    <property type="match status" value="1"/>
</dbReference>
<organism evidence="10">
    <name type="scientific">Blastocystis hominis</name>
    <dbReference type="NCBI Taxonomy" id="12968"/>
    <lineage>
        <taxon>Eukaryota</taxon>
        <taxon>Sar</taxon>
        <taxon>Stramenopiles</taxon>
        <taxon>Bigyra</taxon>
        <taxon>Opalozoa</taxon>
        <taxon>Opalinata</taxon>
        <taxon>Blastocystidae</taxon>
        <taxon>Blastocystis</taxon>
    </lineage>
</organism>
<dbReference type="CDD" id="cd03339">
    <property type="entry name" value="TCP1_epsilon"/>
    <property type="match status" value="1"/>
</dbReference>
<dbReference type="InterPro" id="IPR002194">
    <property type="entry name" value="Chaperonin_TCP-1_CS"/>
</dbReference>
<dbReference type="InterPro" id="IPR027413">
    <property type="entry name" value="GROEL-like_equatorial_sf"/>
</dbReference>
<dbReference type="PANTHER" id="PTHR11353">
    <property type="entry name" value="CHAPERONIN"/>
    <property type="match status" value="1"/>
</dbReference>
<keyword evidence="11" id="KW-1185">Reference proteome</keyword>
<dbReference type="InterPro" id="IPR027410">
    <property type="entry name" value="TCP-1-like_intermed_sf"/>
</dbReference>
<dbReference type="PROSITE" id="PS00751">
    <property type="entry name" value="TCP1_2"/>
    <property type="match status" value="1"/>
</dbReference>
<proteinExistence type="inferred from homology"/>
<dbReference type="Gene3D" id="3.50.7.10">
    <property type="entry name" value="GroEL"/>
    <property type="match status" value="1"/>
</dbReference>
<dbReference type="PROSITE" id="PS00750">
    <property type="entry name" value="TCP1_1"/>
    <property type="match status" value="1"/>
</dbReference>
<reference evidence="10" key="1">
    <citation type="submission" date="2010-02" db="EMBL/GenBank/DDBJ databases">
        <title>Sequencing and annotation of the Blastocystis hominis genome.</title>
        <authorList>
            <person name="Wincker P."/>
        </authorList>
    </citation>
    <scope>NUCLEOTIDE SEQUENCE</scope>
    <source>
        <strain evidence="10">Singapore isolate B</strain>
    </source>
</reference>
<dbReference type="InterPro" id="IPR002423">
    <property type="entry name" value="Cpn60/GroEL/TCP-1"/>
</dbReference>
<dbReference type="Pfam" id="PF00118">
    <property type="entry name" value="Cpn60_TCP1"/>
    <property type="match status" value="1"/>
</dbReference>
<dbReference type="InterPro" id="IPR012718">
    <property type="entry name" value="Chap_CCT_epsi"/>
</dbReference>
<evidence type="ECO:0000256" key="7">
    <source>
        <dbReference type="ARBA" id="ARBA00024086"/>
    </source>
</evidence>
<dbReference type="FunFam" id="3.50.7.10:FF:000003">
    <property type="entry name" value="T-complex protein 1 subunit epsilon"/>
    <property type="match status" value="1"/>
</dbReference>
<dbReference type="Gene3D" id="3.30.260.10">
    <property type="entry name" value="TCP-1-like chaperonin intermediate domain"/>
    <property type="match status" value="1"/>
</dbReference>
<dbReference type="RefSeq" id="XP_012895176.1">
    <property type="nucleotide sequence ID" value="XM_013039722.1"/>
</dbReference>
<dbReference type="GeneID" id="24918596"/>
<keyword evidence="5 9" id="KW-0067">ATP-binding</keyword>
<dbReference type="OMA" id="SHPQMPH"/>
<name>D8LZ89_BLAHO</name>
<dbReference type="GO" id="GO:0005524">
    <property type="term" value="F:ATP binding"/>
    <property type="evidence" value="ECO:0007669"/>
    <property type="project" value="UniProtKB-KW"/>
</dbReference>
<evidence type="ECO:0000256" key="5">
    <source>
        <dbReference type="ARBA" id="ARBA00022840"/>
    </source>
</evidence>
<dbReference type="NCBIfam" id="NF041083">
    <property type="entry name" value="thermosome_beta"/>
    <property type="match status" value="1"/>
</dbReference>
<accession>D8LZ89</accession>
<evidence type="ECO:0000313" key="10">
    <source>
        <dbReference type="EMBL" id="CBK21128.2"/>
    </source>
</evidence>
<dbReference type="FunCoup" id="D8LZ89">
    <property type="interactions" value="626"/>
</dbReference>
<evidence type="ECO:0000256" key="6">
    <source>
        <dbReference type="ARBA" id="ARBA00023186"/>
    </source>
</evidence>
<dbReference type="GO" id="GO:0051082">
    <property type="term" value="F:unfolded protein binding"/>
    <property type="evidence" value="ECO:0007669"/>
    <property type="project" value="InterPro"/>
</dbReference>
<dbReference type="InterPro" id="IPR054827">
    <property type="entry name" value="thermosome_alpha"/>
</dbReference>
<dbReference type="PRINTS" id="PR00304">
    <property type="entry name" value="TCOMPLEXTCP1"/>
</dbReference>
<dbReference type="SUPFAM" id="SSF48592">
    <property type="entry name" value="GroEL equatorial domain-like"/>
    <property type="match status" value="1"/>
</dbReference>
<dbReference type="InterPro" id="IPR027409">
    <property type="entry name" value="GroEL-like_apical_dom_sf"/>
</dbReference>
<dbReference type="InterPro" id="IPR053374">
    <property type="entry name" value="TCP-1_chaperonin"/>
</dbReference>
<comment type="similarity">
    <text evidence="2 9">Belongs to the TCP-1 chaperonin family.</text>
</comment>
<sequence length="535" mass="58978">MSLTFDEFGNPYIIIREQEKKQRVKGLEAIRANILAARTLCSILRTSLGPKGMDKMLVSQDGEVTITNDGATIMKNMQVEHQVAKLMVELSQSQDDEVGDGTTGVVVLAGAMLEKAQELLDKGIHPVKIADGYEQACKIAVEHLSKIATTIDFTETNIEPLVEVALTTLSSKIVNKFKRQMAEIAVRAVLSVADLPRRDVRFDLIKLTTKTGGKLEDTCLINGLVLDKGFSHPQMPKELKNAKICLLTCPFEPPKPKTKHEVEIKSGKDLMDLYEQEQNYFRNMVKLIKDSGANLAICQWGFDDEANSLLYQNGIHAVRWVGGLEMEALAIATGAKIVPRFEELSPDKLGFAGCVREEPVGTTKESLLVVEECKNSKTVTVLIRAGNDMMVQEVKRSLWDAICVTRNLIKDNKIVYGGGSAELACSIAIEEFAATVGGMEQYAYRAFCDALDDIAVALAENSGLPSMEIVSYLKKCQREQGKPWLGVDCMGNGSNDMKEAHVIETLISKQQQFQLATQLCRMVLKIDDVISPSDL</sequence>
<dbReference type="OrthoDB" id="10248520at2759"/>
<dbReference type="NCBIfam" id="NF041082">
    <property type="entry name" value="thermosome_alpha"/>
    <property type="match status" value="1"/>
</dbReference>
<dbReference type="AlphaFoldDB" id="D8LZ89"/>
<keyword evidence="3" id="KW-0963">Cytoplasm</keyword>
<evidence type="ECO:0000256" key="9">
    <source>
        <dbReference type="RuleBase" id="RU004187"/>
    </source>
</evidence>
<dbReference type="InterPro" id="IPR017998">
    <property type="entry name" value="Chaperone_TCP-1"/>
</dbReference>
<dbReference type="Proteomes" id="UP000008312">
    <property type="component" value="Unassembled WGS sequence"/>
</dbReference>
<dbReference type="GO" id="GO:0016887">
    <property type="term" value="F:ATP hydrolysis activity"/>
    <property type="evidence" value="ECO:0007669"/>
    <property type="project" value="InterPro"/>
</dbReference>
<evidence type="ECO:0000256" key="2">
    <source>
        <dbReference type="ARBA" id="ARBA00008020"/>
    </source>
</evidence>
<dbReference type="PROSITE" id="PS00995">
    <property type="entry name" value="TCP1_3"/>
    <property type="match status" value="1"/>
</dbReference>
<keyword evidence="6 9" id="KW-0143">Chaperone</keyword>
<dbReference type="EMBL" id="FN668640">
    <property type="protein sequence ID" value="CBK21128.2"/>
    <property type="molecule type" value="Genomic_DNA"/>
</dbReference>
<gene>
    <name evidence="10" type="ORF">GSBLH_T00001330001</name>
</gene>
<dbReference type="GO" id="GO:0140662">
    <property type="term" value="F:ATP-dependent protein folding chaperone"/>
    <property type="evidence" value="ECO:0007669"/>
    <property type="project" value="InterPro"/>
</dbReference>
<evidence type="ECO:0000256" key="4">
    <source>
        <dbReference type="ARBA" id="ARBA00022741"/>
    </source>
</evidence>